<proteinExistence type="predicted"/>
<accession>A0A1M6JYQ9</accession>
<evidence type="ECO:0000313" key="1">
    <source>
        <dbReference type="EMBL" id="SHJ51827.1"/>
    </source>
</evidence>
<dbReference type="Proteomes" id="UP000183975">
    <property type="component" value="Unassembled WGS sequence"/>
</dbReference>
<keyword evidence="2" id="KW-1185">Reference proteome</keyword>
<reference evidence="1 2" key="1">
    <citation type="submission" date="2016-11" db="EMBL/GenBank/DDBJ databases">
        <authorList>
            <person name="Jaros S."/>
            <person name="Januszkiewicz K."/>
            <person name="Wedrychowicz H."/>
        </authorList>
    </citation>
    <scope>NUCLEOTIDE SEQUENCE [LARGE SCALE GENOMIC DNA]</scope>
    <source>
        <strain evidence="1 2">DSM 14214</strain>
    </source>
</reference>
<name>A0A1M6JYQ9_9FIRM</name>
<dbReference type="RefSeq" id="WP_022364254.1">
    <property type="nucleotide sequence ID" value="NZ_FRAH01000003.1"/>
</dbReference>
<dbReference type="GeneID" id="78175299"/>
<evidence type="ECO:0008006" key="3">
    <source>
        <dbReference type="Google" id="ProtNLM"/>
    </source>
</evidence>
<dbReference type="OrthoDB" id="1734503at2"/>
<organism evidence="1 2">
    <name type="scientific">Anaerotignum lactatifermentans DSM 14214</name>
    <dbReference type="NCBI Taxonomy" id="1121323"/>
    <lineage>
        <taxon>Bacteria</taxon>
        <taxon>Bacillati</taxon>
        <taxon>Bacillota</taxon>
        <taxon>Clostridia</taxon>
        <taxon>Lachnospirales</taxon>
        <taxon>Anaerotignaceae</taxon>
        <taxon>Anaerotignum</taxon>
    </lineage>
</organism>
<dbReference type="AlphaFoldDB" id="A0A1M6JYQ9"/>
<evidence type="ECO:0000313" key="2">
    <source>
        <dbReference type="Proteomes" id="UP000183975"/>
    </source>
</evidence>
<gene>
    <name evidence="1" type="ORF">SAMN02745138_00009</name>
</gene>
<sequence length="92" mass="10496">MINVFNRKEVCITYDMAEQARVRDILKQNNIEYDLDTKRIESPLGGQSLISSSTSPLGAQVSVNSDMSNRCLEHKVYVKKSDYELAKKLIEK</sequence>
<dbReference type="EMBL" id="FRAH01000003">
    <property type="protein sequence ID" value="SHJ51827.1"/>
    <property type="molecule type" value="Genomic_DNA"/>
</dbReference>
<protein>
    <recommendedName>
        <fullName evidence="3">Signal transducing protein</fullName>
    </recommendedName>
</protein>